<accession>A0AA85KC68</accession>
<reference evidence="3" key="2">
    <citation type="submission" date="2023-11" db="UniProtKB">
        <authorList>
            <consortium name="WormBaseParasite"/>
        </authorList>
    </citation>
    <scope>IDENTIFICATION</scope>
</reference>
<dbReference type="Proteomes" id="UP000050795">
    <property type="component" value="Unassembled WGS sequence"/>
</dbReference>
<keyword evidence="1" id="KW-0812">Transmembrane</keyword>
<feature type="transmembrane region" description="Helical" evidence="1">
    <location>
        <begin position="12"/>
        <end position="30"/>
    </location>
</feature>
<dbReference type="WBParaSite" id="TREG1_92430.1">
    <property type="protein sequence ID" value="TREG1_92430.1"/>
    <property type="gene ID" value="TREG1_92430"/>
</dbReference>
<sequence length="147" mass="17251">MKDIIILLKNINYTLIVFITLLINLCLSSNNNNNNHNHNHNNKHKKFSKKYIHNNNAYINNNTNDNDNGKNELISISPISTEKLQKYFWKLEQLPYIDDLCHDEYQNFYASFDKFSIIGGDKEKGLLKKQLCYKKSGKICGCFTTRR</sequence>
<keyword evidence="2" id="KW-1185">Reference proteome</keyword>
<evidence type="ECO:0000313" key="3">
    <source>
        <dbReference type="WBParaSite" id="TREG1_92430.1"/>
    </source>
</evidence>
<evidence type="ECO:0000256" key="1">
    <source>
        <dbReference type="SAM" id="Phobius"/>
    </source>
</evidence>
<protein>
    <submittedName>
        <fullName evidence="3">Uncharacterized protein</fullName>
    </submittedName>
</protein>
<dbReference type="AlphaFoldDB" id="A0AA85KC68"/>
<keyword evidence="1" id="KW-0472">Membrane</keyword>
<name>A0AA85KC68_TRIRE</name>
<organism evidence="2 3">
    <name type="scientific">Trichobilharzia regenti</name>
    <name type="common">Nasal bird schistosome</name>
    <dbReference type="NCBI Taxonomy" id="157069"/>
    <lineage>
        <taxon>Eukaryota</taxon>
        <taxon>Metazoa</taxon>
        <taxon>Spiralia</taxon>
        <taxon>Lophotrochozoa</taxon>
        <taxon>Platyhelminthes</taxon>
        <taxon>Trematoda</taxon>
        <taxon>Digenea</taxon>
        <taxon>Strigeidida</taxon>
        <taxon>Schistosomatoidea</taxon>
        <taxon>Schistosomatidae</taxon>
        <taxon>Trichobilharzia</taxon>
    </lineage>
</organism>
<reference evidence="2" key="1">
    <citation type="submission" date="2022-06" db="EMBL/GenBank/DDBJ databases">
        <authorList>
            <person name="Berger JAMES D."/>
            <person name="Berger JAMES D."/>
        </authorList>
    </citation>
    <scope>NUCLEOTIDE SEQUENCE [LARGE SCALE GENOMIC DNA]</scope>
</reference>
<proteinExistence type="predicted"/>
<keyword evidence="1" id="KW-1133">Transmembrane helix</keyword>
<evidence type="ECO:0000313" key="2">
    <source>
        <dbReference type="Proteomes" id="UP000050795"/>
    </source>
</evidence>